<dbReference type="AlphaFoldDB" id="A0A0C3Q3X3"/>
<dbReference type="Proteomes" id="UP000054248">
    <property type="component" value="Unassembled WGS sequence"/>
</dbReference>
<feature type="non-terminal residue" evidence="1">
    <location>
        <position position="1"/>
    </location>
</feature>
<accession>A0A0C3Q3X3</accession>
<gene>
    <name evidence="1" type="ORF">M407DRAFT_12362</name>
</gene>
<dbReference type="EMBL" id="KN823389">
    <property type="protein sequence ID" value="KIO17399.1"/>
    <property type="molecule type" value="Genomic_DNA"/>
</dbReference>
<sequence>SSRLQLARPSTRGWTPQTVDPSALRVYTELDATESCSVQVGTYHNQAVVVRKYYVSNERIFAEDLRQRLDQTRYRHPGIAGVIGSSNKARIILLCAEDGIRRPWQERRIGPPIPVETSSGGRAVSVESSVSLATPSEQSFHSLESTAPGILAVKESDVLLQQLASVVRFLERMEVAVSWWPFKLSPVHPKSKPSWMGLRGNQQLVLVDWAQGTEPELEGEFEPRYAVHVIGLGFSDILPKSFQDSRRLLAGLSRYFMHIHNLSQQRMISMLEAIFPQGPRHQEVWTTTIASGFTLHGVVIDQG</sequence>
<evidence type="ECO:0000313" key="1">
    <source>
        <dbReference type="EMBL" id="KIO17399.1"/>
    </source>
</evidence>
<protein>
    <submittedName>
        <fullName evidence="1">Uncharacterized protein</fullName>
    </submittedName>
</protein>
<name>A0A0C3Q3X3_9AGAM</name>
<organism evidence="1 2">
    <name type="scientific">Tulasnella calospora MUT 4182</name>
    <dbReference type="NCBI Taxonomy" id="1051891"/>
    <lineage>
        <taxon>Eukaryota</taxon>
        <taxon>Fungi</taxon>
        <taxon>Dikarya</taxon>
        <taxon>Basidiomycota</taxon>
        <taxon>Agaricomycotina</taxon>
        <taxon>Agaricomycetes</taxon>
        <taxon>Cantharellales</taxon>
        <taxon>Tulasnellaceae</taxon>
        <taxon>Tulasnella</taxon>
    </lineage>
</organism>
<dbReference type="HOGENOM" id="CLU_080072_0_0_1"/>
<keyword evidence="2" id="KW-1185">Reference proteome</keyword>
<reference evidence="2" key="2">
    <citation type="submission" date="2015-01" db="EMBL/GenBank/DDBJ databases">
        <title>Evolutionary Origins and Diversification of the Mycorrhizal Mutualists.</title>
        <authorList>
            <consortium name="DOE Joint Genome Institute"/>
            <consortium name="Mycorrhizal Genomics Consortium"/>
            <person name="Kohler A."/>
            <person name="Kuo A."/>
            <person name="Nagy L.G."/>
            <person name="Floudas D."/>
            <person name="Copeland A."/>
            <person name="Barry K.W."/>
            <person name="Cichocki N."/>
            <person name="Veneault-Fourrey C."/>
            <person name="LaButti K."/>
            <person name="Lindquist E.A."/>
            <person name="Lipzen A."/>
            <person name="Lundell T."/>
            <person name="Morin E."/>
            <person name="Murat C."/>
            <person name="Riley R."/>
            <person name="Ohm R."/>
            <person name="Sun H."/>
            <person name="Tunlid A."/>
            <person name="Henrissat B."/>
            <person name="Grigoriev I.V."/>
            <person name="Hibbett D.S."/>
            <person name="Martin F."/>
        </authorList>
    </citation>
    <scope>NUCLEOTIDE SEQUENCE [LARGE SCALE GENOMIC DNA]</scope>
    <source>
        <strain evidence="2">MUT 4182</strain>
    </source>
</reference>
<reference evidence="1 2" key="1">
    <citation type="submission" date="2014-04" db="EMBL/GenBank/DDBJ databases">
        <authorList>
            <consortium name="DOE Joint Genome Institute"/>
            <person name="Kuo A."/>
            <person name="Girlanda M."/>
            <person name="Perotto S."/>
            <person name="Kohler A."/>
            <person name="Nagy L.G."/>
            <person name="Floudas D."/>
            <person name="Copeland A."/>
            <person name="Barry K.W."/>
            <person name="Cichocki N."/>
            <person name="Veneault-Fourrey C."/>
            <person name="LaButti K."/>
            <person name="Lindquist E.A."/>
            <person name="Lipzen A."/>
            <person name="Lundell T."/>
            <person name="Morin E."/>
            <person name="Murat C."/>
            <person name="Sun H."/>
            <person name="Tunlid A."/>
            <person name="Henrissat B."/>
            <person name="Grigoriev I.V."/>
            <person name="Hibbett D.S."/>
            <person name="Martin F."/>
            <person name="Nordberg H.P."/>
            <person name="Cantor M.N."/>
            <person name="Hua S.X."/>
        </authorList>
    </citation>
    <scope>NUCLEOTIDE SEQUENCE [LARGE SCALE GENOMIC DNA]</scope>
    <source>
        <strain evidence="1 2">MUT 4182</strain>
    </source>
</reference>
<evidence type="ECO:0000313" key="2">
    <source>
        <dbReference type="Proteomes" id="UP000054248"/>
    </source>
</evidence>
<proteinExistence type="predicted"/>
<dbReference type="OrthoDB" id="3262147at2759"/>